<comment type="subcellular location">
    <subcellularLocation>
        <location evidence="1 9">Bacterial flagellum basal body</location>
    </subcellularLocation>
    <subcellularLocation>
        <location evidence="2">Cell membrane</location>
        <topology evidence="2">Multi-pass membrane protein</topology>
    </subcellularLocation>
</comment>
<keyword evidence="7 11" id="KW-0472">Membrane</keyword>
<dbReference type="GO" id="GO:0003774">
    <property type="term" value="F:cytoskeletal motor activity"/>
    <property type="evidence" value="ECO:0007669"/>
    <property type="project" value="InterPro"/>
</dbReference>
<keyword evidence="14" id="KW-0966">Cell projection</keyword>
<dbReference type="GO" id="GO:0071973">
    <property type="term" value="P:bacterial-type flagellum-dependent cell motility"/>
    <property type="evidence" value="ECO:0007669"/>
    <property type="project" value="InterPro"/>
</dbReference>
<evidence type="ECO:0000256" key="8">
    <source>
        <dbReference type="ARBA" id="ARBA00023143"/>
    </source>
</evidence>
<feature type="compositionally biased region" description="Low complexity" evidence="10">
    <location>
        <begin position="306"/>
        <end position="315"/>
    </location>
</feature>
<dbReference type="InterPro" id="IPR045851">
    <property type="entry name" value="AMP-bd_C_sf"/>
</dbReference>
<feature type="domain" description="Flagellar M-ring N-terminal" evidence="12">
    <location>
        <begin position="38"/>
        <end position="206"/>
    </location>
</feature>
<evidence type="ECO:0000256" key="7">
    <source>
        <dbReference type="ARBA" id="ARBA00023136"/>
    </source>
</evidence>
<evidence type="ECO:0000256" key="3">
    <source>
        <dbReference type="ARBA" id="ARBA00007971"/>
    </source>
</evidence>
<dbReference type="InterPro" id="IPR000067">
    <property type="entry name" value="FlgMring_FliF"/>
</dbReference>
<evidence type="ECO:0000256" key="4">
    <source>
        <dbReference type="ARBA" id="ARBA00022475"/>
    </source>
</evidence>
<evidence type="ECO:0000256" key="1">
    <source>
        <dbReference type="ARBA" id="ARBA00004117"/>
    </source>
</evidence>
<dbReference type="PIRSF" id="PIRSF004862">
    <property type="entry name" value="FliF"/>
    <property type="match status" value="1"/>
</dbReference>
<feature type="region of interest" description="Disordered" evidence="10">
    <location>
        <begin position="276"/>
        <end position="315"/>
    </location>
</feature>
<feature type="domain" description="Flagellar M-ring C-terminal" evidence="13">
    <location>
        <begin position="238"/>
        <end position="397"/>
    </location>
</feature>
<dbReference type="AlphaFoldDB" id="A0A8J2V7B7"/>
<name>A0A8J2V7B7_9PROT</name>
<protein>
    <recommendedName>
        <fullName evidence="9">Flagellar M-ring protein</fullName>
    </recommendedName>
</protein>
<reference evidence="14" key="2">
    <citation type="submission" date="2020-09" db="EMBL/GenBank/DDBJ databases">
        <authorList>
            <person name="Sun Q."/>
            <person name="Zhou Y."/>
        </authorList>
    </citation>
    <scope>NUCLEOTIDE SEQUENCE</scope>
    <source>
        <strain evidence="14">CGMCC 1.12921</strain>
    </source>
</reference>
<reference evidence="14" key="1">
    <citation type="journal article" date="2014" name="Int. J. Syst. Evol. Microbiol.">
        <title>Complete genome sequence of Corynebacterium casei LMG S-19264T (=DSM 44701T), isolated from a smear-ripened cheese.</title>
        <authorList>
            <consortium name="US DOE Joint Genome Institute (JGI-PGF)"/>
            <person name="Walter F."/>
            <person name="Albersmeier A."/>
            <person name="Kalinowski J."/>
            <person name="Ruckert C."/>
        </authorList>
    </citation>
    <scope>NUCLEOTIDE SEQUENCE</scope>
    <source>
        <strain evidence="14">CGMCC 1.12921</strain>
    </source>
</reference>
<keyword evidence="14" id="KW-0282">Flagellum</keyword>
<keyword evidence="6 11" id="KW-1133">Transmembrane helix</keyword>
<feature type="compositionally biased region" description="Polar residues" evidence="10">
    <location>
        <begin position="277"/>
        <end position="288"/>
    </location>
</feature>
<keyword evidence="14" id="KW-0969">Cilium</keyword>
<dbReference type="PANTHER" id="PTHR30046:SF0">
    <property type="entry name" value="FLAGELLAR M-RING PROTEIN"/>
    <property type="match status" value="1"/>
</dbReference>
<keyword evidence="15" id="KW-1185">Reference proteome</keyword>
<dbReference type="GO" id="GO:0009431">
    <property type="term" value="C:bacterial-type flagellum basal body, MS ring"/>
    <property type="evidence" value="ECO:0007669"/>
    <property type="project" value="InterPro"/>
</dbReference>
<evidence type="ECO:0000259" key="12">
    <source>
        <dbReference type="Pfam" id="PF01514"/>
    </source>
</evidence>
<organism evidence="14 15">
    <name type="scientific">Aquisalinus flavus</name>
    <dbReference type="NCBI Taxonomy" id="1526572"/>
    <lineage>
        <taxon>Bacteria</taxon>
        <taxon>Pseudomonadati</taxon>
        <taxon>Pseudomonadota</taxon>
        <taxon>Alphaproteobacteria</taxon>
        <taxon>Parvularculales</taxon>
        <taxon>Parvularculaceae</taxon>
        <taxon>Aquisalinus</taxon>
    </lineage>
</organism>
<proteinExistence type="inferred from homology"/>
<dbReference type="InterPro" id="IPR013556">
    <property type="entry name" value="Flag_M-ring_C"/>
</dbReference>
<dbReference type="Pfam" id="PF01514">
    <property type="entry name" value="YscJ_FliF"/>
    <property type="match status" value="1"/>
</dbReference>
<dbReference type="Gene3D" id="3.30.300.30">
    <property type="match status" value="1"/>
</dbReference>
<dbReference type="Pfam" id="PF08345">
    <property type="entry name" value="YscJ_FliF_C"/>
    <property type="match status" value="1"/>
</dbReference>
<evidence type="ECO:0000313" key="14">
    <source>
        <dbReference type="EMBL" id="GGD17575.1"/>
    </source>
</evidence>
<dbReference type="RefSeq" id="WP_188157820.1">
    <property type="nucleotide sequence ID" value="NZ_BMGH01000001.1"/>
</dbReference>
<gene>
    <name evidence="14" type="primary">fliF</name>
    <name evidence="14" type="ORF">GCM10011342_27980</name>
</gene>
<evidence type="ECO:0000256" key="11">
    <source>
        <dbReference type="SAM" id="Phobius"/>
    </source>
</evidence>
<comment type="caution">
    <text evidence="14">The sequence shown here is derived from an EMBL/GenBank/DDBJ whole genome shotgun (WGS) entry which is preliminary data.</text>
</comment>
<evidence type="ECO:0000256" key="9">
    <source>
        <dbReference type="PIRNR" id="PIRNR004862"/>
    </source>
</evidence>
<evidence type="ECO:0000256" key="5">
    <source>
        <dbReference type="ARBA" id="ARBA00022692"/>
    </source>
</evidence>
<evidence type="ECO:0000256" key="10">
    <source>
        <dbReference type="SAM" id="MobiDB-lite"/>
    </source>
</evidence>
<evidence type="ECO:0000259" key="13">
    <source>
        <dbReference type="Pfam" id="PF08345"/>
    </source>
</evidence>
<dbReference type="EMBL" id="BMGH01000001">
    <property type="protein sequence ID" value="GGD17575.1"/>
    <property type="molecule type" value="Genomic_DNA"/>
</dbReference>
<keyword evidence="4" id="KW-1003">Cell membrane</keyword>
<evidence type="ECO:0000313" key="15">
    <source>
        <dbReference type="Proteomes" id="UP000613582"/>
    </source>
</evidence>
<dbReference type="NCBIfam" id="TIGR00206">
    <property type="entry name" value="fliF"/>
    <property type="match status" value="1"/>
</dbReference>
<keyword evidence="5 11" id="KW-0812">Transmembrane</keyword>
<dbReference type="GO" id="GO:0005886">
    <property type="term" value="C:plasma membrane"/>
    <property type="evidence" value="ECO:0007669"/>
    <property type="project" value="UniProtKB-SubCell"/>
</dbReference>
<comment type="similarity">
    <text evidence="3 9">Belongs to the FliF family.</text>
</comment>
<dbReference type="PRINTS" id="PR01009">
    <property type="entry name" value="FLGMRINGFLIF"/>
</dbReference>
<dbReference type="InterPro" id="IPR043427">
    <property type="entry name" value="YscJ/FliF"/>
</dbReference>
<dbReference type="PANTHER" id="PTHR30046">
    <property type="entry name" value="FLAGELLAR M-RING PROTEIN"/>
    <property type="match status" value="1"/>
</dbReference>
<accession>A0A8J2V7B7</accession>
<keyword evidence="8 9" id="KW-0975">Bacterial flagellum</keyword>
<dbReference type="InterPro" id="IPR006182">
    <property type="entry name" value="FliF_N_dom"/>
</dbReference>
<feature type="transmembrane region" description="Helical" evidence="11">
    <location>
        <begin position="419"/>
        <end position="441"/>
    </location>
</feature>
<sequence>MKGLLTAWQSLPLTKKIISVASVAATVLLLGFFAQQASKPEMALLYSGLDPAAAGEVVMELDNLGVVYEVRGETIYTDAGRRDELRLQLAREGLPRQGSAGYELLDNLNSFAMTSEMFNTAYWRAKEGELERTLSAMPGVRAARVHIGASKQSSFSRAQTASSASVTVTTANGLEAKEAKAIQYLTALAVAGLSPSDVAVIDTNYGVVAGPGGMEEGSTLSDEKSRAEKVERTLISLLEAYVGVGNARVSVAMELDRQQEATSERVIDPNSRVIRNRNATEVSQNSAGSDPYVSVGNNINEEETSESTTSTTRNEVTETAEYDMSVLQRETQKLPGGITKMTVAVLLNERAIPDADGNVVNEPRTEAELNNLRELVAAAAGVDETRGDVLTVKSMPFTLMPALDQPVPPSPMQEFLDRYLWSGIQAAILAVVVLILGLFVVRPLLTQRAGEEGALQLAGAGNGQLPMLTAVTQDEEREPDNPVDLLKAIAAQKPEDAAVLLTAWLEQEEERREAV</sequence>
<evidence type="ECO:0000256" key="2">
    <source>
        <dbReference type="ARBA" id="ARBA00004651"/>
    </source>
</evidence>
<comment type="function">
    <text evidence="9">The M ring may be actively involved in energy transduction.</text>
</comment>
<evidence type="ECO:0000256" key="6">
    <source>
        <dbReference type="ARBA" id="ARBA00022989"/>
    </source>
</evidence>
<dbReference type="Proteomes" id="UP000613582">
    <property type="component" value="Unassembled WGS sequence"/>
</dbReference>